<name>E4RJW9_HALHG</name>
<protein>
    <recommendedName>
        <fullName evidence="3">ParB/Sulfiredoxin domain-containing protein</fullName>
    </recommendedName>
</protein>
<evidence type="ECO:0000313" key="1">
    <source>
        <dbReference type="EMBL" id="ADQ15539.1"/>
    </source>
</evidence>
<accession>E4RJW9</accession>
<evidence type="ECO:0000313" key="2">
    <source>
        <dbReference type="Proteomes" id="UP000007434"/>
    </source>
</evidence>
<dbReference type="KEGG" id="has:Halsa_2123"/>
<dbReference type="OrthoDB" id="979191at2"/>
<reference evidence="1 2" key="2">
    <citation type="journal article" date="2011" name="J. Bacteriol.">
        <title>Complete Genome Sequence of the Haloalkaliphilic, Hydrogen Producing Halanaerobium hydrogenoformans.</title>
        <authorList>
            <person name="Brown S.D."/>
            <person name="Begemann M.B."/>
            <person name="Mormile M.R."/>
            <person name="Wall J.D."/>
            <person name="Han C.S."/>
            <person name="Goodwin L.A."/>
            <person name="Pitluck S."/>
            <person name="Land M.L."/>
            <person name="Hauser L.J."/>
            <person name="Elias D.A."/>
        </authorList>
    </citation>
    <scope>NUCLEOTIDE SEQUENCE [LARGE SCALE GENOMIC DNA]</scope>
    <source>
        <strain evidence="2">sapolanicus</strain>
    </source>
</reference>
<proteinExistence type="predicted"/>
<keyword evidence="2" id="KW-1185">Reference proteome</keyword>
<dbReference type="STRING" id="656519.Halsa_2123"/>
<dbReference type="AlphaFoldDB" id="E4RJW9"/>
<organism evidence="1 2">
    <name type="scientific">Halanaerobium hydrogeniformans</name>
    <name type="common">Halanaerobium sp. (strain sapolanicus)</name>
    <dbReference type="NCBI Taxonomy" id="656519"/>
    <lineage>
        <taxon>Bacteria</taxon>
        <taxon>Bacillati</taxon>
        <taxon>Bacillota</taxon>
        <taxon>Clostridia</taxon>
        <taxon>Halanaerobiales</taxon>
        <taxon>Halanaerobiaceae</taxon>
        <taxon>Halanaerobium</taxon>
    </lineage>
</organism>
<dbReference type="Proteomes" id="UP000007434">
    <property type="component" value="Chromosome"/>
</dbReference>
<dbReference type="SUPFAM" id="SSF110849">
    <property type="entry name" value="ParB/Sulfiredoxin"/>
    <property type="match status" value="1"/>
</dbReference>
<evidence type="ECO:0008006" key="3">
    <source>
        <dbReference type="Google" id="ProtNLM"/>
    </source>
</evidence>
<sequence>MKFQQFYKKIIRNSKLFSYYWEKKYYKVRKEKNINEIIKTINKLDLYERKNIIHPKINRVIWIKNNLLNTFLFSPKTNKAIEKNDFYNNFLRTGDWDMYKKDLFPDYLKIENEIGSIGFRTIIQLFEEDIDFYNTDEYKALEGNMSERKIKNRFFKYKKLFEEIKKNSYKSQIELGESLKGRKIYDEIRIAIGRNGEFHYICSSGNHRLAIAKVLRIDEIPVIVDGIHKEFIKNTSQDLLTDINNALDKINLR</sequence>
<reference evidence="1 2" key="1">
    <citation type="submission" date="2010-11" db="EMBL/GenBank/DDBJ databases">
        <title>Complete sequence of Halanaerobium sp. sapolanicus.</title>
        <authorList>
            <consortium name="US DOE Joint Genome Institute"/>
            <person name="Lucas S."/>
            <person name="Copeland A."/>
            <person name="Lapidus A."/>
            <person name="Cheng J.-F."/>
            <person name="Bruce D."/>
            <person name="Goodwin L."/>
            <person name="Pitluck S."/>
            <person name="Davenport K."/>
            <person name="Detter J.C."/>
            <person name="Han C."/>
            <person name="Tapia R."/>
            <person name="Land M."/>
            <person name="Hauser L."/>
            <person name="Jeffries C."/>
            <person name="Kyrpides N."/>
            <person name="Ivanova N."/>
            <person name="Mikhailova N."/>
            <person name="Begemann M.B."/>
            <person name="Mormile M.R."/>
            <person name="Wall J.D."/>
            <person name="Elias D.A."/>
            <person name="Woyke T."/>
        </authorList>
    </citation>
    <scope>NUCLEOTIDE SEQUENCE [LARGE SCALE GENOMIC DNA]</scope>
    <source>
        <strain evidence="2">sapolanicus</strain>
    </source>
</reference>
<dbReference type="InterPro" id="IPR036086">
    <property type="entry name" value="ParB/Sulfiredoxin_sf"/>
</dbReference>
<dbReference type="HOGENOM" id="CLU_1097397_0_0_9"/>
<dbReference type="RefSeq" id="WP_013406607.1">
    <property type="nucleotide sequence ID" value="NC_014654.1"/>
</dbReference>
<gene>
    <name evidence="1" type="ordered locus">Halsa_2123</name>
</gene>
<dbReference type="EMBL" id="CP002304">
    <property type="protein sequence ID" value="ADQ15539.1"/>
    <property type="molecule type" value="Genomic_DNA"/>
</dbReference>